<dbReference type="PANTHER" id="PTHR35761:SF1">
    <property type="entry name" value="PROTEIN SENSITIVE TO UV 2"/>
    <property type="match status" value="1"/>
</dbReference>
<protein>
    <submittedName>
        <fullName evidence="2">Protein dimerizations</fullName>
    </submittedName>
</protein>
<evidence type="ECO:0000256" key="1">
    <source>
        <dbReference type="SAM" id="Coils"/>
    </source>
</evidence>
<proteinExistence type="predicted"/>
<dbReference type="PANTHER" id="PTHR35761">
    <property type="entry name" value="ATR INTERACTING PROTEIN"/>
    <property type="match status" value="1"/>
</dbReference>
<dbReference type="InterPro" id="IPR044952">
    <property type="entry name" value="SUV2"/>
</dbReference>
<gene>
    <name evidence="2" type="ORF">SHERM_01122</name>
</gene>
<sequence>MSEGEQPAAVGGLTDFEVEEWDADFLDQLVQAEELALSTQHPRHAPSLLLSPTFLTHPAAPRVPPCDVSYSPPRELSQRTREIIQAEDVPDSTGSFCAIANHFAKEQENDRLKKQLQGVSKQLHQPEQEILELRKEKDKKEDELKILQSKVEAKDAEFQTMKNAEIPTAPGISTSVKMQSRQMISLALQVYVAQKSYLTCGTQMIRNREKL</sequence>
<feature type="coiled-coil region" evidence="1">
    <location>
        <begin position="123"/>
        <end position="157"/>
    </location>
</feature>
<dbReference type="AlphaFoldDB" id="A0A9N7R753"/>
<dbReference type="OrthoDB" id="645074at2759"/>
<keyword evidence="3" id="KW-1185">Reference proteome</keyword>
<evidence type="ECO:0000313" key="2">
    <source>
        <dbReference type="EMBL" id="CAA0818259.1"/>
    </source>
</evidence>
<name>A0A9N7R753_STRHE</name>
<accession>A0A9N7R753</accession>
<keyword evidence="1" id="KW-0175">Coiled coil</keyword>
<dbReference type="EMBL" id="CACSLK010016925">
    <property type="protein sequence ID" value="CAA0818259.1"/>
    <property type="molecule type" value="Genomic_DNA"/>
</dbReference>
<dbReference type="GO" id="GO:0006974">
    <property type="term" value="P:DNA damage response"/>
    <property type="evidence" value="ECO:0007669"/>
    <property type="project" value="InterPro"/>
</dbReference>
<comment type="caution">
    <text evidence="2">The sequence shown here is derived from an EMBL/GenBank/DDBJ whole genome shotgun (WGS) entry which is preliminary data.</text>
</comment>
<organism evidence="2 3">
    <name type="scientific">Striga hermonthica</name>
    <name type="common">Purple witchweed</name>
    <name type="synonym">Buchnera hermonthica</name>
    <dbReference type="NCBI Taxonomy" id="68872"/>
    <lineage>
        <taxon>Eukaryota</taxon>
        <taxon>Viridiplantae</taxon>
        <taxon>Streptophyta</taxon>
        <taxon>Embryophyta</taxon>
        <taxon>Tracheophyta</taxon>
        <taxon>Spermatophyta</taxon>
        <taxon>Magnoliopsida</taxon>
        <taxon>eudicotyledons</taxon>
        <taxon>Gunneridae</taxon>
        <taxon>Pentapetalae</taxon>
        <taxon>asterids</taxon>
        <taxon>lamiids</taxon>
        <taxon>Lamiales</taxon>
        <taxon>Orobanchaceae</taxon>
        <taxon>Buchnereae</taxon>
        <taxon>Striga</taxon>
    </lineage>
</organism>
<dbReference type="Proteomes" id="UP001153555">
    <property type="component" value="Unassembled WGS sequence"/>
</dbReference>
<evidence type="ECO:0000313" key="3">
    <source>
        <dbReference type="Proteomes" id="UP001153555"/>
    </source>
</evidence>
<reference evidence="2" key="1">
    <citation type="submission" date="2019-12" db="EMBL/GenBank/DDBJ databases">
        <authorList>
            <person name="Scholes J."/>
        </authorList>
    </citation>
    <scope>NUCLEOTIDE SEQUENCE</scope>
</reference>